<dbReference type="STRING" id="519424.AZF04_17415"/>
<keyword evidence="4" id="KW-0285">Flavoprotein</keyword>
<dbReference type="NCBIfam" id="NF006396">
    <property type="entry name" value="PRK08645.1"/>
    <property type="match status" value="1"/>
</dbReference>
<dbReference type="GO" id="GO:0035999">
    <property type="term" value="P:tetrahydrofolate interconversion"/>
    <property type="evidence" value="ECO:0007669"/>
    <property type="project" value="UniProtKB-UniPathway"/>
</dbReference>
<dbReference type="AlphaFoldDB" id="A0A161PHN8"/>
<dbReference type="PANTHER" id="PTHR11103:SF18">
    <property type="entry name" value="SLR1189 PROTEIN"/>
    <property type="match status" value="1"/>
</dbReference>
<dbReference type="SUPFAM" id="SSF51730">
    <property type="entry name" value="FAD-linked oxidoreductase"/>
    <property type="match status" value="1"/>
</dbReference>
<dbReference type="GO" id="GO:0008168">
    <property type="term" value="F:methyltransferase activity"/>
    <property type="evidence" value="ECO:0007669"/>
    <property type="project" value="UniProtKB-UniRule"/>
</dbReference>
<keyword evidence="11" id="KW-1185">Reference proteome</keyword>
<dbReference type="InterPro" id="IPR029041">
    <property type="entry name" value="FAD-linked_oxidoreductase-like"/>
</dbReference>
<dbReference type="InterPro" id="IPR003171">
    <property type="entry name" value="Mehydrof_redctse-like"/>
</dbReference>
<dbReference type="CDD" id="cd00537">
    <property type="entry name" value="MTHFR"/>
    <property type="match status" value="1"/>
</dbReference>
<dbReference type="Pfam" id="PF02219">
    <property type="entry name" value="MTHFR"/>
    <property type="match status" value="1"/>
</dbReference>
<reference evidence="10" key="1">
    <citation type="submission" date="2016-02" db="EMBL/GenBank/DDBJ databases">
        <title>Genome sequence of Bacillus trypoxylicola KCTC 13244(T).</title>
        <authorList>
            <person name="Jeong H."/>
            <person name="Park S.-H."/>
            <person name="Choi S.-K."/>
        </authorList>
    </citation>
    <scope>NUCLEOTIDE SEQUENCE [LARGE SCALE GENOMIC DNA]</scope>
    <source>
        <strain evidence="10">KCTC 13244</strain>
    </source>
</reference>
<feature type="binding site" evidence="8">
    <location>
        <position position="201"/>
    </location>
    <ligand>
        <name>Zn(2+)</name>
        <dbReference type="ChEBI" id="CHEBI:29105"/>
    </ligand>
</feature>
<comment type="pathway">
    <text evidence="2">One-carbon metabolism; tetrahydrofolate interconversion.</text>
</comment>
<evidence type="ECO:0000256" key="5">
    <source>
        <dbReference type="ARBA" id="ARBA00022679"/>
    </source>
</evidence>
<comment type="cofactor">
    <cofactor evidence="8">
        <name>Zn(2+)</name>
        <dbReference type="ChEBI" id="CHEBI:29105"/>
    </cofactor>
</comment>
<accession>A0A161PHN8</accession>
<dbReference type="GO" id="GO:0004489">
    <property type="term" value="F:methylenetetrahydrofolate reductase [NAD(P)H] activity"/>
    <property type="evidence" value="ECO:0007669"/>
    <property type="project" value="InterPro"/>
</dbReference>
<dbReference type="Gene3D" id="3.20.20.220">
    <property type="match status" value="1"/>
</dbReference>
<dbReference type="Proteomes" id="UP000075806">
    <property type="component" value="Unassembled WGS sequence"/>
</dbReference>
<feature type="binding site" evidence="8">
    <location>
        <position position="266"/>
    </location>
    <ligand>
        <name>Zn(2+)</name>
        <dbReference type="ChEBI" id="CHEBI:29105"/>
    </ligand>
</feature>
<evidence type="ECO:0000256" key="1">
    <source>
        <dbReference type="ARBA" id="ARBA00001974"/>
    </source>
</evidence>
<evidence type="ECO:0000313" key="11">
    <source>
        <dbReference type="Proteomes" id="UP000075806"/>
    </source>
</evidence>
<keyword evidence="3 8" id="KW-0489">Methyltransferase</keyword>
<evidence type="ECO:0000313" key="10">
    <source>
        <dbReference type="EMBL" id="KYG33125.1"/>
    </source>
</evidence>
<evidence type="ECO:0000259" key="9">
    <source>
        <dbReference type="PROSITE" id="PS50970"/>
    </source>
</evidence>
<evidence type="ECO:0000256" key="7">
    <source>
        <dbReference type="ARBA" id="ARBA00023002"/>
    </source>
</evidence>
<keyword evidence="6" id="KW-0274">FAD</keyword>
<evidence type="ECO:0000256" key="8">
    <source>
        <dbReference type="PROSITE-ProRule" id="PRU00333"/>
    </source>
</evidence>
<dbReference type="GO" id="GO:0006555">
    <property type="term" value="P:methionine metabolic process"/>
    <property type="evidence" value="ECO:0007669"/>
    <property type="project" value="InterPro"/>
</dbReference>
<dbReference type="GO" id="GO:0046872">
    <property type="term" value="F:metal ion binding"/>
    <property type="evidence" value="ECO:0007669"/>
    <property type="project" value="UniProtKB-KW"/>
</dbReference>
<feature type="domain" description="Hcy-binding" evidence="9">
    <location>
        <begin position="1"/>
        <end position="281"/>
    </location>
</feature>
<organism evidence="10 11">
    <name type="scientific">Alkalihalobacillus trypoxylicola</name>
    <dbReference type="NCBI Taxonomy" id="519424"/>
    <lineage>
        <taxon>Bacteria</taxon>
        <taxon>Bacillati</taxon>
        <taxon>Bacillota</taxon>
        <taxon>Bacilli</taxon>
        <taxon>Bacillales</taxon>
        <taxon>Bacillaceae</taxon>
        <taxon>Alkalihalobacillus</taxon>
    </lineage>
</organism>
<keyword evidence="5 8" id="KW-0808">Transferase</keyword>
<keyword evidence="8" id="KW-0479">Metal-binding</keyword>
<dbReference type="EMBL" id="LTAO01000009">
    <property type="protein sequence ID" value="KYG33125.1"/>
    <property type="molecule type" value="Genomic_DNA"/>
</dbReference>
<dbReference type="PROSITE" id="PS50970">
    <property type="entry name" value="HCY"/>
    <property type="match status" value="1"/>
</dbReference>
<evidence type="ECO:0000256" key="2">
    <source>
        <dbReference type="ARBA" id="ARBA00004777"/>
    </source>
</evidence>
<evidence type="ECO:0000256" key="3">
    <source>
        <dbReference type="ARBA" id="ARBA00022603"/>
    </source>
</evidence>
<proteinExistence type="predicted"/>
<comment type="cofactor">
    <cofactor evidence="1">
        <name>FAD</name>
        <dbReference type="ChEBI" id="CHEBI:57692"/>
    </cofactor>
</comment>
<name>A0A161PHN8_9BACI</name>
<protein>
    <submittedName>
        <fullName evidence="10">Bifunctional homocysteine S-methyltransferase/methylenetetrahydrofolate reductase</fullName>
    </submittedName>
</protein>
<dbReference type="UniPathway" id="UPA00193"/>
<dbReference type="Gene3D" id="3.20.20.330">
    <property type="entry name" value="Homocysteine-binding-like domain"/>
    <property type="match status" value="1"/>
</dbReference>
<keyword evidence="7" id="KW-0560">Oxidoreductase</keyword>
<dbReference type="FunFam" id="3.20.20.220:FF:000007">
    <property type="entry name" value="Bifunctional homocysteine S-methyltransferase/methylenetetrahydrofolate reductase"/>
    <property type="match status" value="1"/>
</dbReference>
<comment type="caution">
    <text evidence="10">The sequence shown here is derived from an EMBL/GenBank/DDBJ whole genome shotgun (WGS) entry which is preliminary data.</text>
</comment>
<dbReference type="PANTHER" id="PTHR11103">
    <property type="entry name" value="SLR1189 PROTEIN"/>
    <property type="match status" value="1"/>
</dbReference>
<dbReference type="GO" id="GO:0032259">
    <property type="term" value="P:methylation"/>
    <property type="evidence" value="ECO:0007669"/>
    <property type="project" value="UniProtKB-KW"/>
</dbReference>
<sequence>MNLLEKLENSILVGDGAMGTLLYEQGIDTCFEAINLSNPSRITEAHKAYIDAGANVIQTNTYAANRLKLEKYGMAHLVKEINRKGVEIANEVANDEIYVLGTVGGIRRYQMEEWSLAEIKSAFFEQMTELLKEGVDGLLLETFYDIEEAIMATKLARKLTDQPIVVNVSLGEVGVLQGGVLLEKAHQQLVEVGADVVGLNCRMGPFHMLKSIEGIPIPKDRYLAVYPNASLPDFRDGRYYYQSNTDYFADMGKRFIEQGVRLIGGCCGTTPEQIRAFAKVAKSSKPVLEKVVKPRLEISHQMPVEKIQETLPEIVKKRSSVIVELDPPKRLAVDRFLKGAKALKEAGVDAVTLADNSLASPRVDNMALGAMMKNNHSVRPLVHVTCRDRNLIGLQSHLMGLHALGIHDLLAITGDPTKIGDFPGATSVYDMTSFQLISMIKQLNEGISFSGKDLGQKASFSVGAALNPNVRHLDKAVMRMEKKITSGADYFMTQPIYNEKQIIQLYNETKHIEQPIYIGIMPLTNTRNAEFLHNEVPGIKLTDQIREVMAKHGDHKEAAAKEGISIAQSLIDVALEHFNGIYLITPFLRYEMTVQLTNYIRSKTIEKEKSFL</sequence>
<dbReference type="InterPro" id="IPR036589">
    <property type="entry name" value="HCY_dom_sf"/>
</dbReference>
<dbReference type="SUPFAM" id="SSF82282">
    <property type="entry name" value="Homocysteine S-methyltransferase"/>
    <property type="match status" value="1"/>
</dbReference>
<dbReference type="RefSeq" id="WP_061948013.1">
    <property type="nucleotide sequence ID" value="NZ_LTAO01000009.1"/>
</dbReference>
<gene>
    <name evidence="10" type="ORF">AZF04_17415</name>
</gene>
<evidence type="ECO:0000256" key="4">
    <source>
        <dbReference type="ARBA" id="ARBA00022630"/>
    </source>
</evidence>
<dbReference type="Pfam" id="PF02574">
    <property type="entry name" value="S-methyl_trans"/>
    <property type="match status" value="1"/>
</dbReference>
<evidence type="ECO:0000256" key="6">
    <source>
        <dbReference type="ARBA" id="ARBA00022827"/>
    </source>
</evidence>
<dbReference type="InterPro" id="IPR003726">
    <property type="entry name" value="HCY_dom"/>
</dbReference>
<keyword evidence="8" id="KW-0862">Zinc</keyword>
<dbReference type="OrthoDB" id="9803687at2"/>
<feature type="binding site" evidence="8">
    <location>
        <position position="267"/>
    </location>
    <ligand>
        <name>Zn(2+)</name>
        <dbReference type="ChEBI" id="CHEBI:29105"/>
    </ligand>
</feature>